<reference evidence="2 3" key="1">
    <citation type="submission" date="2022-03" db="EMBL/GenBank/DDBJ databases">
        <authorList>
            <person name="Macdonald S."/>
            <person name="Ahmed S."/>
            <person name="Newling K."/>
        </authorList>
    </citation>
    <scope>NUCLEOTIDE SEQUENCE [LARGE SCALE GENOMIC DNA]</scope>
</reference>
<dbReference type="EMBL" id="CAKOAT010187822">
    <property type="protein sequence ID" value="CAH8354115.1"/>
    <property type="molecule type" value="Genomic_DNA"/>
</dbReference>
<keyword evidence="3" id="KW-1185">Reference proteome</keyword>
<evidence type="ECO:0008006" key="4">
    <source>
        <dbReference type="Google" id="ProtNLM"/>
    </source>
</evidence>
<comment type="caution">
    <text evidence="2">The sequence shown here is derived from an EMBL/GenBank/DDBJ whole genome shotgun (WGS) entry which is preliminary data.</text>
</comment>
<evidence type="ECO:0000313" key="3">
    <source>
        <dbReference type="Proteomes" id="UP001642260"/>
    </source>
</evidence>
<sequence>MDLFTVLLIVLVMASTVVFSLTCAGDLDDYLNTEVSPRARPKGYATIRVLLSALRPLIVCSTRSAGMSRS</sequence>
<organism evidence="2 3">
    <name type="scientific">Eruca vesicaria subsp. sativa</name>
    <name type="common">Garden rocket</name>
    <name type="synonym">Eruca sativa</name>
    <dbReference type="NCBI Taxonomy" id="29727"/>
    <lineage>
        <taxon>Eukaryota</taxon>
        <taxon>Viridiplantae</taxon>
        <taxon>Streptophyta</taxon>
        <taxon>Embryophyta</taxon>
        <taxon>Tracheophyta</taxon>
        <taxon>Spermatophyta</taxon>
        <taxon>Magnoliopsida</taxon>
        <taxon>eudicotyledons</taxon>
        <taxon>Gunneridae</taxon>
        <taxon>Pentapetalae</taxon>
        <taxon>rosids</taxon>
        <taxon>malvids</taxon>
        <taxon>Brassicales</taxon>
        <taxon>Brassicaceae</taxon>
        <taxon>Brassiceae</taxon>
        <taxon>Eruca</taxon>
    </lineage>
</organism>
<accession>A0ABC8K6G0</accession>
<gene>
    <name evidence="2" type="ORF">ERUC_LOCUS19870</name>
</gene>
<dbReference type="AlphaFoldDB" id="A0ABC8K6G0"/>
<keyword evidence="1" id="KW-0732">Signal</keyword>
<name>A0ABC8K6G0_ERUVS</name>
<protein>
    <recommendedName>
        <fullName evidence="4">Secreted protein</fullName>
    </recommendedName>
</protein>
<evidence type="ECO:0000313" key="2">
    <source>
        <dbReference type="EMBL" id="CAH8354115.1"/>
    </source>
</evidence>
<feature type="signal peptide" evidence="1">
    <location>
        <begin position="1"/>
        <end position="20"/>
    </location>
</feature>
<feature type="chain" id="PRO_5044817657" description="Secreted protein" evidence="1">
    <location>
        <begin position="21"/>
        <end position="70"/>
    </location>
</feature>
<evidence type="ECO:0000256" key="1">
    <source>
        <dbReference type="SAM" id="SignalP"/>
    </source>
</evidence>
<proteinExistence type="predicted"/>
<dbReference type="Proteomes" id="UP001642260">
    <property type="component" value="Unassembled WGS sequence"/>
</dbReference>